<keyword evidence="5" id="KW-0436">Ligase</keyword>
<dbReference type="Pfam" id="PF00501">
    <property type="entry name" value="AMP-binding"/>
    <property type="match status" value="1"/>
</dbReference>
<evidence type="ECO:0000256" key="10">
    <source>
        <dbReference type="ARBA" id="ARBA00023055"/>
    </source>
</evidence>
<gene>
    <name evidence="22" type="ORF">GPM918_LOCUS222</name>
    <name evidence="23" type="ORF">SRO942_LOCUS223</name>
</gene>
<comment type="subcellular location">
    <subcellularLocation>
        <location evidence="1">Cell membrane</location>
        <topology evidence="1">Multi-pass membrane protein</topology>
    </subcellularLocation>
    <subcellularLocation>
        <location evidence="15">Peroxisome membrane</location>
    </subcellularLocation>
</comment>
<keyword evidence="7" id="KW-0547">Nucleotide-binding</keyword>
<evidence type="ECO:0000256" key="4">
    <source>
        <dbReference type="ARBA" id="ARBA00022475"/>
    </source>
</evidence>
<dbReference type="InterPro" id="IPR000873">
    <property type="entry name" value="AMP-dep_synth/lig_dom"/>
</dbReference>
<keyword evidence="6" id="KW-0812">Transmembrane</keyword>
<evidence type="ECO:0000256" key="14">
    <source>
        <dbReference type="ARBA" id="ARBA00041297"/>
    </source>
</evidence>
<dbReference type="EMBL" id="CAJNOQ010000015">
    <property type="protein sequence ID" value="CAF0740282.1"/>
    <property type="molecule type" value="Genomic_DNA"/>
</dbReference>
<comment type="catalytic activity">
    <reaction evidence="13">
        <text>a very long-chain fatty acid + ATP + CoA = a very long-chain fatty acyl-CoA + AMP + diphosphate</text>
        <dbReference type="Rhea" id="RHEA:54536"/>
        <dbReference type="ChEBI" id="CHEBI:30616"/>
        <dbReference type="ChEBI" id="CHEBI:33019"/>
        <dbReference type="ChEBI" id="CHEBI:57287"/>
        <dbReference type="ChEBI" id="CHEBI:58950"/>
        <dbReference type="ChEBI" id="CHEBI:138261"/>
        <dbReference type="ChEBI" id="CHEBI:456215"/>
    </reaction>
    <physiologicalReaction direction="left-to-right" evidence="13">
        <dbReference type="Rhea" id="RHEA:54537"/>
    </physiologicalReaction>
</comment>
<keyword evidence="4" id="KW-1003">Cell membrane</keyword>
<dbReference type="GO" id="GO:0005886">
    <property type="term" value="C:plasma membrane"/>
    <property type="evidence" value="ECO:0007669"/>
    <property type="project" value="UniProtKB-SubCell"/>
</dbReference>
<comment type="function">
    <text evidence="17">Acyl-CoA synthetase required for both the import of long chain fatty acids (LCFAs) (C14-C18) and the activation very long chain fatty acids (VLCFAs) (C20-C26) by esterification of the fatty acids into metabolically active CoA-thioesters for subsequent degradation or incorporation into phospholipids. The transport and fatty acyl-CoA synthetase activities are genetically separable and are thus independent activities. Esterifies VLCFAs in the peroxisome matrix. The VLCFAs are actively transported into peroxisomes by a PXA1-PXA2 heterodimeric transporter in the peroxisomal membrane.</text>
</comment>
<dbReference type="InterPro" id="IPR025110">
    <property type="entry name" value="AMP-bd_C"/>
</dbReference>
<dbReference type="GO" id="GO:0004467">
    <property type="term" value="F:long-chain fatty acid-CoA ligase activity"/>
    <property type="evidence" value="ECO:0007669"/>
    <property type="project" value="TreeGrafter"/>
</dbReference>
<evidence type="ECO:0000313" key="22">
    <source>
        <dbReference type="EMBL" id="CAF0740282.1"/>
    </source>
</evidence>
<dbReference type="GO" id="GO:0005524">
    <property type="term" value="F:ATP binding"/>
    <property type="evidence" value="ECO:0007669"/>
    <property type="project" value="UniProtKB-KW"/>
</dbReference>
<dbReference type="SUPFAM" id="SSF56801">
    <property type="entry name" value="Acetyl-CoA synthetase-like"/>
    <property type="match status" value="1"/>
</dbReference>
<evidence type="ECO:0000256" key="3">
    <source>
        <dbReference type="ARBA" id="ARBA00022448"/>
    </source>
</evidence>
<dbReference type="EMBL" id="CAJOBC010000015">
    <property type="protein sequence ID" value="CAF3518519.1"/>
    <property type="molecule type" value="Genomic_DNA"/>
</dbReference>
<keyword evidence="9" id="KW-1133">Transmembrane helix</keyword>
<sequence>MRYYVLRKIDYIAIFRQNAKKYSQKPCFLFEEKIFTFQHVEDFTNRLANYISGEGYKHGDVIALILENCIEYPCVWISLSKLGIITALINSNLRSKPLLHSIATAGAKAIITSKQILQEIETEIKELNFSKVYLVGSNTSSSDNDRFDSPTIETIYLDKQLATCSPQQTKPIPYNLKHPVFYIYTSGTTGLPKAAVIKHSRFLLGAVGFLVATGISQKDIIYNTLPLYHSHGGWIGVTYSLVGGATTVFRKKFSASNFWKDCIKYKCTSFLYVGELCRFLLAQPPSADDQKHQIRCVSGNGLRANLWVQFANRFNIKQIREFYAATESNAYFFNLDSKPGACGFTSMVMPHVLGIVLLKFDQTTMEPIRNEKTGICIECDIGERGLLAGLITKSVLHAFDGYVNNPSGTNRKLIRDVLKKGDLAFNTGDVIISDKFGYFYFCDRTGDTFRWRGENVSTVEVENVLMDILKLSEVVVFGVNVPETDGKAGMVVIRNNEKPIDLKYLEKELKIHLASYARPIFIRLTDQIEMTGTFKVKKITFQDESYDITRINDEVYYLNSSTQTYQRLTNDIYIKINEGKIKF</sequence>
<dbReference type="Gene3D" id="3.30.300.30">
    <property type="match status" value="1"/>
</dbReference>
<evidence type="ECO:0000256" key="7">
    <source>
        <dbReference type="ARBA" id="ARBA00022741"/>
    </source>
</evidence>
<evidence type="ECO:0000256" key="13">
    <source>
        <dbReference type="ARBA" id="ARBA00036527"/>
    </source>
</evidence>
<proteinExistence type="inferred from homology"/>
<comment type="catalytic activity">
    <reaction evidence="16">
        <text>tetracosanoate + ATP + CoA = tetracosanoyl-CoA + AMP + diphosphate</text>
        <dbReference type="Rhea" id="RHEA:33639"/>
        <dbReference type="ChEBI" id="CHEBI:30616"/>
        <dbReference type="ChEBI" id="CHEBI:31014"/>
        <dbReference type="ChEBI" id="CHEBI:33019"/>
        <dbReference type="ChEBI" id="CHEBI:57287"/>
        <dbReference type="ChEBI" id="CHEBI:65052"/>
        <dbReference type="ChEBI" id="CHEBI:456215"/>
    </reaction>
    <physiologicalReaction direction="left-to-right" evidence="16">
        <dbReference type="Rhea" id="RHEA:33640"/>
    </physiologicalReaction>
</comment>
<dbReference type="PROSITE" id="PS00455">
    <property type="entry name" value="AMP_BINDING"/>
    <property type="match status" value="1"/>
</dbReference>
<evidence type="ECO:0000256" key="16">
    <source>
        <dbReference type="ARBA" id="ARBA00048666"/>
    </source>
</evidence>
<dbReference type="PANTHER" id="PTHR43107:SF15">
    <property type="entry name" value="FATTY ACID TRANSPORT PROTEIN 3, ISOFORM A"/>
    <property type="match status" value="1"/>
</dbReference>
<dbReference type="GO" id="GO:0044539">
    <property type="term" value="P:long-chain fatty acid import into cell"/>
    <property type="evidence" value="ECO:0007669"/>
    <property type="project" value="TreeGrafter"/>
</dbReference>
<evidence type="ECO:0000256" key="17">
    <source>
        <dbReference type="ARBA" id="ARBA00060276"/>
    </source>
</evidence>
<evidence type="ECO:0000313" key="24">
    <source>
        <dbReference type="Proteomes" id="UP000663829"/>
    </source>
</evidence>
<evidence type="ECO:0000256" key="12">
    <source>
        <dbReference type="ARBA" id="ARBA00023140"/>
    </source>
</evidence>
<organism evidence="22 24">
    <name type="scientific">Didymodactylos carnosus</name>
    <dbReference type="NCBI Taxonomy" id="1234261"/>
    <lineage>
        <taxon>Eukaryota</taxon>
        <taxon>Metazoa</taxon>
        <taxon>Spiralia</taxon>
        <taxon>Gnathifera</taxon>
        <taxon>Rotifera</taxon>
        <taxon>Eurotatoria</taxon>
        <taxon>Bdelloidea</taxon>
        <taxon>Philodinida</taxon>
        <taxon>Philodinidae</taxon>
        <taxon>Didymodactylos</taxon>
    </lineage>
</organism>
<dbReference type="Pfam" id="PF13193">
    <property type="entry name" value="AMP-binding_C"/>
    <property type="match status" value="1"/>
</dbReference>
<evidence type="ECO:0000256" key="5">
    <source>
        <dbReference type="ARBA" id="ARBA00022598"/>
    </source>
</evidence>
<evidence type="ECO:0000313" key="23">
    <source>
        <dbReference type="EMBL" id="CAF3518519.1"/>
    </source>
</evidence>
<keyword evidence="10" id="KW-0445">Lipid transport</keyword>
<name>A0A813NMA2_9BILA</name>
<dbReference type="GO" id="GO:0005789">
    <property type="term" value="C:endoplasmic reticulum membrane"/>
    <property type="evidence" value="ECO:0007669"/>
    <property type="project" value="TreeGrafter"/>
</dbReference>
<evidence type="ECO:0000256" key="18">
    <source>
        <dbReference type="ARBA" id="ARBA00068795"/>
    </source>
</evidence>
<evidence type="ECO:0000259" key="21">
    <source>
        <dbReference type="Pfam" id="PF13193"/>
    </source>
</evidence>
<evidence type="ECO:0000256" key="11">
    <source>
        <dbReference type="ARBA" id="ARBA00023136"/>
    </source>
</evidence>
<evidence type="ECO:0000256" key="19">
    <source>
        <dbReference type="ARBA" id="ARBA00078285"/>
    </source>
</evidence>
<evidence type="ECO:0000256" key="8">
    <source>
        <dbReference type="ARBA" id="ARBA00022840"/>
    </source>
</evidence>
<comment type="similarity">
    <text evidence="2">Belongs to the ATP-dependent AMP-binding enzyme family.</text>
</comment>
<evidence type="ECO:0000256" key="1">
    <source>
        <dbReference type="ARBA" id="ARBA00004651"/>
    </source>
</evidence>
<evidence type="ECO:0000259" key="20">
    <source>
        <dbReference type="Pfam" id="PF00501"/>
    </source>
</evidence>
<feature type="domain" description="AMP-dependent synthetase/ligase" evidence="20">
    <location>
        <begin position="15"/>
        <end position="374"/>
    </location>
</feature>
<evidence type="ECO:0000256" key="15">
    <source>
        <dbReference type="ARBA" id="ARBA00046271"/>
    </source>
</evidence>
<dbReference type="PANTHER" id="PTHR43107">
    <property type="entry name" value="LONG-CHAIN FATTY ACID TRANSPORT PROTEIN"/>
    <property type="match status" value="1"/>
</dbReference>
<keyword evidence="3" id="KW-0813">Transport</keyword>
<keyword evidence="24" id="KW-1185">Reference proteome</keyword>
<dbReference type="Gene3D" id="3.40.50.12780">
    <property type="entry name" value="N-terminal domain of ligase-like"/>
    <property type="match status" value="1"/>
</dbReference>
<dbReference type="Proteomes" id="UP000681722">
    <property type="component" value="Unassembled WGS sequence"/>
</dbReference>
<dbReference type="OrthoDB" id="288590at2759"/>
<feature type="domain" description="AMP-binding enzyme C-terminal" evidence="21">
    <location>
        <begin position="460"/>
        <end position="535"/>
    </location>
</feature>
<dbReference type="FunFam" id="3.40.50.12780:FF:000019">
    <property type="entry name" value="Long-chain fatty acid transporter"/>
    <property type="match status" value="1"/>
</dbReference>
<accession>A0A813NMA2</accession>
<evidence type="ECO:0000256" key="9">
    <source>
        <dbReference type="ARBA" id="ARBA00022989"/>
    </source>
</evidence>
<dbReference type="InterPro" id="IPR020845">
    <property type="entry name" value="AMP-binding_CS"/>
</dbReference>
<comment type="caution">
    <text evidence="22">The sequence shown here is derived from an EMBL/GenBank/DDBJ whole genome shotgun (WGS) entry which is preliminary data.</text>
</comment>
<dbReference type="AlphaFoldDB" id="A0A813NMA2"/>
<protein>
    <recommendedName>
        <fullName evidence="18">Very long-chain fatty acid transport protein</fullName>
    </recommendedName>
    <alternativeName>
        <fullName evidence="14">Long-chain-fatty-acid--CoA ligase</fullName>
    </alternativeName>
    <alternativeName>
        <fullName evidence="19">Very-long-chain acyl-CoA synthetase</fullName>
    </alternativeName>
</protein>
<keyword evidence="8" id="KW-0067">ATP-binding</keyword>
<dbReference type="InterPro" id="IPR045851">
    <property type="entry name" value="AMP-bd_C_sf"/>
</dbReference>
<dbReference type="FunFam" id="3.30.300.30:FF:000020">
    <property type="entry name" value="Long-chain fatty acid transporter"/>
    <property type="match status" value="1"/>
</dbReference>
<keyword evidence="11" id="KW-0472">Membrane</keyword>
<evidence type="ECO:0000256" key="2">
    <source>
        <dbReference type="ARBA" id="ARBA00006432"/>
    </source>
</evidence>
<dbReference type="GO" id="GO:0005324">
    <property type="term" value="F:long-chain fatty acid transmembrane transporter activity"/>
    <property type="evidence" value="ECO:0007669"/>
    <property type="project" value="TreeGrafter"/>
</dbReference>
<dbReference type="GO" id="GO:0005778">
    <property type="term" value="C:peroxisomal membrane"/>
    <property type="evidence" value="ECO:0007669"/>
    <property type="project" value="UniProtKB-SubCell"/>
</dbReference>
<evidence type="ECO:0000256" key="6">
    <source>
        <dbReference type="ARBA" id="ARBA00022692"/>
    </source>
</evidence>
<dbReference type="InterPro" id="IPR042099">
    <property type="entry name" value="ANL_N_sf"/>
</dbReference>
<keyword evidence="12" id="KW-0576">Peroxisome</keyword>
<reference evidence="22" key="1">
    <citation type="submission" date="2021-02" db="EMBL/GenBank/DDBJ databases">
        <authorList>
            <person name="Nowell W R."/>
        </authorList>
    </citation>
    <scope>NUCLEOTIDE SEQUENCE</scope>
</reference>
<dbReference type="Proteomes" id="UP000663829">
    <property type="component" value="Unassembled WGS sequence"/>
</dbReference>